<comment type="similarity">
    <text evidence="9 10">Belongs to the thiamine-phosphate synthase family.</text>
</comment>
<evidence type="ECO:0000256" key="9">
    <source>
        <dbReference type="HAMAP-Rule" id="MF_00097"/>
    </source>
</evidence>
<evidence type="ECO:0000256" key="3">
    <source>
        <dbReference type="ARBA" id="ARBA00022723"/>
    </source>
</evidence>
<dbReference type="HAMAP" id="MF_00097">
    <property type="entry name" value="TMP_synthase"/>
    <property type="match status" value="1"/>
</dbReference>
<dbReference type="Proteomes" id="UP000241736">
    <property type="component" value="Unassembled WGS sequence"/>
</dbReference>
<dbReference type="GO" id="GO:0009229">
    <property type="term" value="P:thiamine diphosphate biosynthetic process"/>
    <property type="evidence" value="ECO:0007669"/>
    <property type="project" value="UniProtKB-UniRule"/>
</dbReference>
<feature type="domain" description="Thiamine phosphate synthase/TenI" evidence="12">
    <location>
        <begin position="12"/>
        <end position="189"/>
    </location>
</feature>
<evidence type="ECO:0000256" key="5">
    <source>
        <dbReference type="ARBA" id="ARBA00022977"/>
    </source>
</evidence>
<dbReference type="Pfam" id="PF02581">
    <property type="entry name" value="TMP-TENI"/>
    <property type="match status" value="1"/>
</dbReference>
<comment type="caution">
    <text evidence="9">Lacks conserved residue(s) required for the propagation of feature annotation.</text>
</comment>
<comment type="pathway">
    <text evidence="1 9 11">Cofactor biosynthesis; thiamine diphosphate biosynthesis; thiamine phosphate from 4-amino-2-methyl-5-diphosphomethylpyrimidine and 4-methyl-5-(2-phosphoethyl)-thiazole: step 1/1.</text>
</comment>
<dbReference type="GO" id="GO:0000287">
    <property type="term" value="F:magnesium ion binding"/>
    <property type="evidence" value="ECO:0007669"/>
    <property type="project" value="UniProtKB-UniRule"/>
</dbReference>
<dbReference type="SUPFAM" id="SSF51391">
    <property type="entry name" value="Thiamin phosphate synthase"/>
    <property type="match status" value="1"/>
</dbReference>
<dbReference type="UniPathway" id="UPA00060">
    <property type="reaction ID" value="UER00141"/>
</dbReference>
<comment type="function">
    <text evidence="9">Condenses 4-methyl-5-(beta-hydroxyethyl)thiazole monophosphate (THZ-P) and 2-methyl-4-amino-5-hydroxymethyl pyrimidine pyrophosphate (HMP-PP) to form thiamine monophosphate (TMP).</text>
</comment>
<sequence length="217" mass="22685">MNNAFTWPRRGIYLITPDEADTARLLARLEPLLALRPALLQYRNKPAGPALRASQAHALQARCLAHGVPLVVNDDWRLALEAGAAGAHLGEDDGALAEARARAPGLWLGASCYNQFDRARAAVAAGADYVAFGAFFPSGTKPLASRADPGLLREARALGRPMVAIGGITPDNAAGLVAAGADLLAVIGGVFDAPDPVAALRSLQHLFETPEPETDTP</sequence>
<evidence type="ECO:0000256" key="7">
    <source>
        <dbReference type="ARBA" id="ARBA00047851"/>
    </source>
</evidence>
<evidence type="ECO:0000256" key="4">
    <source>
        <dbReference type="ARBA" id="ARBA00022842"/>
    </source>
</evidence>
<feature type="binding site" evidence="9">
    <location>
        <position position="74"/>
    </location>
    <ligand>
        <name>Mg(2+)</name>
        <dbReference type="ChEBI" id="CHEBI:18420"/>
    </ligand>
</feature>
<dbReference type="AlphaFoldDB" id="A0A2P6M5V9"/>
<dbReference type="Gene3D" id="3.20.20.70">
    <property type="entry name" value="Aldolase class I"/>
    <property type="match status" value="1"/>
</dbReference>
<dbReference type="CDD" id="cd00564">
    <property type="entry name" value="TMP_TenI"/>
    <property type="match status" value="1"/>
</dbReference>
<dbReference type="RefSeq" id="WP_106991413.1">
    <property type="nucleotide sequence ID" value="NZ_KZ679101.1"/>
</dbReference>
<dbReference type="InterPro" id="IPR022998">
    <property type="entry name" value="ThiamineP_synth_TenI"/>
</dbReference>
<evidence type="ECO:0000256" key="10">
    <source>
        <dbReference type="RuleBase" id="RU003826"/>
    </source>
</evidence>
<comment type="catalytic activity">
    <reaction evidence="8 9 10">
        <text>2-[(2R,5Z)-2-carboxy-4-methylthiazol-5(2H)-ylidene]ethyl phosphate + 4-amino-2-methyl-5-(diphosphooxymethyl)pyrimidine + 2 H(+) = thiamine phosphate + CO2 + diphosphate</text>
        <dbReference type="Rhea" id="RHEA:47844"/>
        <dbReference type="ChEBI" id="CHEBI:15378"/>
        <dbReference type="ChEBI" id="CHEBI:16526"/>
        <dbReference type="ChEBI" id="CHEBI:33019"/>
        <dbReference type="ChEBI" id="CHEBI:37575"/>
        <dbReference type="ChEBI" id="CHEBI:57841"/>
        <dbReference type="ChEBI" id="CHEBI:62899"/>
        <dbReference type="EC" id="2.5.1.3"/>
    </reaction>
</comment>
<comment type="cofactor">
    <cofactor evidence="9">
        <name>Mg(2+)</name>
        <dbReference type="ChEBI" id="CHEBI:18420"/>
    </cofactor>
    <text evidence="9">Binds 1 Mg(2+) ion per subunit.</text>
</comment>
<protein>
    <recommendedName>
        <fullName evidence="9">Thiamine-phosphate synthase</fullName>
        <shortName evidence="9">TP synthase</shortName>
        <shortName evidence="9">TPS</shortName>
        <ecNumber evidence="9">2.5.1.3</ecNumber>
    </recommendedName>
    <alternativeName>
        <fullName evidence="9">Thiamine-phosphate pyrophosphorylase</fullName>
        <shortName evidence="9">TMP pyrophosphorylase</shortName>
        <shortName evidence="9">TMP-PPase</shortName>
    </alternativeName>
</protein>
<dbReference type="InterPro" id="IPR013785">
    <property type="entry name" value="Aldolase_TIM"/>
</dbReference>
<keyword evidence="5 9" id="KW-0784">Thiamine biosynthesis</keyword>
<comment type="caution">
    <text evidence="13">The sequence shown here is derived from an EMBL/GenBank/DDBJ whole genome shotgun (WGS) entry which is preliminary data.</text>
</comment>
<dbReference type="InterPro" id="IPR034291">
    <property type="entry name" value="TMP_synthase"/>
</dbReference>
<keyword evidence="14" id="KW-1185">Reference proteome</keyword>
<dbReference type="EC" id="2.5.1.3" evidence="9"/>
<name>A0A2P6M5V9_9GAMM</name>
<dbReference type="GO" id="GO:0005737">
    <property type="term" value="C:cytoplasm"/>
    <property type="evidence" value="ECO:0007669"/>
    <property type="project" value="TreeGrafter"/>
</dbReference>
<keyword evidence="4 9" id="KW-0460">Magnesium</keyword>
<comment type="catalytic activity">
    <reaction evidence="7 9 10">
        <text>2-(2-carboxy-4-methylthiazol-5-yl)ethyl phosphate + 4-amino-2-methyl-5-(diphosphooxymethyl)pyrimidine + 2 H(+) = thiamine phosphate + CO2 + diphosphate</text>
        <dbReference type="Rhea" id="RHEA:47848"/>
        <dbReference type="ChEBI" id="CHEBI:15378"/>
        <dbReference type="ChEBI" id="CHEBI:16526"/>
        <dbReference type="ChEBI" id="CHEBI:33019"/>
        <dbReference type="ChEBI" id="CHEBI:37575"/>
        <dbReference type="ChEBI" id="CHEBI:57841"/>
        <dbReference type="ChEBI" id="CHEBI:62890"/>
        <dbReference type="EC" id="2.5.1.3"/>
    </reaction>
</comment>
<feature type="binding site" evidence="9">
    <location>
        <position position="141"/>
    </location>
    <ligand>
        <name>4-amino-2-methyl-5-(diphosphooxymethyl)pyrimidine</name>
        <dbReference type="ChEBI" id="CHEBI:57841"/>
    </ligand>
</feature>
<evidence type="ECO:0000259" key="12">
    <source>
        <dbReference type="Pfam" id="PF02581"/>
    </source>
</evidence>
<dbReference type="NCBIfam" id="TIGR00693">
    <property type="entry name" value="thiE"/>
    <property type="match status" value="1"/>
</dbReference>
<dbReference type="InterPro" id="IPR036206">
    <property type="entry name" value="ThiamineP_synth_sf"/>
</dbReference>
<dbReference type="GO" id="GO:0009228">
    <property type="term" value="P:thiamine biosynthetic process"/>
    <property type="evidence" value="ECO:0007669"/>
    <property type="project" value="UniProtKB-KW"/>
</dbReference>
<dbReference type="PANTHER" id="PTHR20857">
    <property type="entry name" value="THIAMINE-PHOSPHATE PYROPHOSPHORYLASE"/>
    <property type="match status" value="1"/>
</dbReference>
<accession>A0A2P6M5V9</accession>
<evidence type="ECO:0000256" key="1">
    <source>
        <dbReference type="ARBA" id="ARBA00005165"/>
    </source>
</evidence>
<evidence type="ECO:0000256" key="8">
    <source>
        <dbReference type="ARBA" id="ARBA00047883"/>
    </source>
</evidence>
<keyword evidence="2 9" id="KW-0808">Transferase</keyword>
<feature type="binding site" evidence="9">
    <location>
        <position position="73"/>
    </location>
    <ligand>
        <name>4-amino-2-methyl-5-(diphosphooxymethyl)pyrimidine</name>
        <dbReference type="ChEBI" id="CHEBI:57841"/>
    </ligand>
</feature>
<keyword evidence="3 9" id="KW-0479">Metal-binding</keyword>
<reference evidence="13 14" key="1">
    <citation type="submission" date="2018-03" db="EMBL/GenBank/DDBJ databases">
        <title>Arenimonas caeni sp. nov., isolated from activated sludge.</title>
        <authorList>
            <person name="Liu H."/>
        </authorList>
    </citation>
    <scope>NUCLEOTIDE SEQUENCE [LARGE SCALE GENOMIC DNA]</scope>
    <source>
        <strain evidence="14">z29</strain>
    </source>
</reference>
<feature type="binding site" evidence="9">
    <location>
        <begin position="41"/>
        <end position="45"/>
    </location>
    <ligand>
        <name>4-amino-2-methyl-5-(diphosphooxymethyl)pyrimidine</name>
        <dbReference type="ChEBI" id="CHEBI:57841"/>
    </ligand>
</feature>
<evidence type="ECO:0000313" key="14">
    <source>
        <dbReference type="Proteomes" id="UP000241736"/>
    </source>
</evidence>
<feature type="binding site" evidence="9">
    <location>
        <position position="111"/>
    </location>
    <ligand>
        <name>4-amino-2-methyl-5-(diphosphooxymethyl)pyrimidine</name>
        <dbReference type="ChEBI" id="CHEBI:57841"/>
    </ligand>
</feature>
<feature type="binding site" evidence="9">
    <location>
        <position position="93"/>
    </location>
    <ligand>
        <name>Mg(2+)</name>
        <dbReference type="ChEBI" id="CHEBI:18420"/>
    </ligand>
</feature>
<feature type="binding site" evidence="9">
    <location>
        <begin position="138"/>
        <end position="140"/>
    </location>
    <ligand>
        <name>2-[(2R,5Z)-2-carboxy-4-methylthiazol-5(2H)-ylidene]ethyl phosphate</name>
        <dbReference type="ChEBI" id="CHEBI:62899"/>
    </ligand>
</feature>
<dbReference type="GO" id="GO:0004789">
    <property type="term" value="F:thiamine-phosphate diphosphorylase activity"/>
    <property type="evidence" value="ECO:0007669"/>
    <property type="project" value="UniProtKB-UniRule"/>
</dbReference>
<evidence type="ECO:0000256" key="6">
    <source>
        <dbReference type="ARBA" id="ARBA00047334"/>
    </source>
</evidence>
<proteinExistence type="inferred from homology"/>
<organism evidence="13 14">
    <name type="scientific">Arenimonas caeni</name>
    <dbReference type="NCBI Taxonomy" id="2058085"/>
    <lineage>
        <taxon>Bacteria</taxon>
        <taxon>Pseudomonadati</taxon>
        <taxon>Pseudomonadota</taxon>
        <taxon>Gammaproteobacteria</taxon>
        <taxon>Lysobacterales</taxon>
        <taxon>Lysobacteraceae</taxon>
        <taxon>Arenimonas</taxon>
    </lineage>
</organism>
<dbReference type="OrthoDB" id="9789949at2"/>
<dbReference type="EMBL" id="PVLF01000025">
    <property type="protein sequence ID" value="PRH81380.1"/>
    <property type="molecule type" value="Genomic_DNA"/>
</dbReference>
<evidence type="ECO:0000256" key="2">
    <source>
        <dbReference type="ARBA" id="ARBA00022679"/>
    </source>
</evidence>
<feature type="binding site" evidence="9">
    <location>
        <position position="167"/>
    </location>
    <ligand>
        <name>2-[(2R,5Z)-2-carboxy-4-methylthiazol-5(2H)-ylidene]ethyl phosphate</name>
        <dbReference type="ChEBI" id="CHEBI:62899"/>
    </ligand>
</feature>
<dbReference type="PANTHER" id="PTHR20857:SF15">
    <property type="entry name" value="THIAMINE-PHOSPHATE SYNTHASE"/>
    <property type="match status" value="1"/>
</dbReference>
<evidence type="ECO:0000313" key="13">
    <source>
        <dbReference type="EMBL" id="PRH81380.1"/>
    </source>
</evidence>
<comment type="catalytic activity">
    <reaction evidence="6 9 10">
        <text>4-methyl-5-(2-phosphooxyethyl)-thiazole + 4-amino-2-methyl-5-(diphosphooxymethyl)pyrimidine + H(+) = thiamine phosphate + diphosphate</text>
        <dbReference type="Rhea" id="RHEA:22328"/>
        <dbReference type="ChEBI" id="CHEBI:15378"/>
        <dbReference type="ChEBI" id="CHEBI:33019"/>
        <dbReference type="ChEBI" id="CHEBI:37575"/>
        <dbReference type="ChEBI" id="CHEBI:57841"/>
        <dbReference type="ChEBI" id="CHEBI:58296"/>
        <dbReference type="EC" id="2.5.1.3"/>
    </reaction>
</comment>
<evidence type="ECO:0000256" key="11">
    <source>
        <dbReference type="RuleBase" id="RU004253"/>
    </source>
</evidence>
<gene>
    <name evidence="9" type="primary">thiE</name>
    <name evidence="13" type="ORF">C6N40_12750</name>
</gene>